<feature type="transmembrane region" description="Helical" evidence="2">
    <location>
        <begin position="6"/>
        <end position="25"/>
    </location>
</feature>
<organism evidence="4 5">
    <name type="scientific">Streptomyces justiciae</name>
    <dbReference type="NCBI Taxonomy" id="2780140"/>
    <lineage>
        <taxon>Bacteria</taxon>
        <taxon>Bacillati</taxon>
        <taxon>Actinomycetota</taxon>
        <taxon>Actinomycetes</taxon>
        <taxon>Kitasatosporales</taxon>
        <taxon>Streptomycetaceae</taxon>
        <taxon>Streptomyces</taxon>
    </lineage>
</organism>
<dbReference type="SUPFAM" id="SSF52540">
    <property type="entry name" value="P-loop containing nucleoside triphosphate hydrolases"/>
    <property type="match status" value="1"/>
</dbReference>
<dbReference type="Proteomes" id="UP001257948">
    <property type="component" value="Unassembled WGS sequence"/>
</dbReference>
<dbReference type="Gene3D" id="3.40.50.300">
    <property type="entry name" value="P-loop containing nucleotide triphosphate hydrolases"/>
    <property type="match status" value="1"/>
</dbReference>
<evidence type="ECO:0000256" key="2">
    <source>
        <dbReference type="SAM" id="Phobius"/>
    </source>
</evidence>
<gene>
    <name evidence="4" type="ORF">RQC66_22295</name>
</gene>
<keyword evidence="2" id="KW-1133">Transmembrane helix</keyword>
<dbReference type="PROSITE" id="PS50837">
    <property type="entry name" value="NACHT"/>
    <property type="match status" value="1"/>
</dbReference>
<sequence length="1031" mass="112927">MSGQIQTLAGSVIGAGILAVVLFVARPYFTTLSNEAANATPRAVRRLYRRLRPVGGRRLRRYRDQVRVENSWVRLGLSQSDRDGDDGRAPGLREVYVPLHCVQGGGRSDAATLLLGHRRTVLLGDPGAGKTLLLKHEMLEWADGEDDRVVPVIVELHACNRRKDSFEELITEKFQQAGVSTAADMVDTRLDSGGLRVFFDGLDEVGTEEFEHVVRRLHDFAVRHPDCDMVVSCRTAAYDQQLQDVFDQEIRIAEFDDASILRFLSKWPGLTDQVTAARIFQALQGDPELMVLARTPLMLTLIAYLQSGDRPESVGPLPNSRARFYDMAVAHLLDRDRLLNRSESIGTYHAGRKTLVLQRLALRQLSESSARGDQQEIGRAQFESVIEELLPGFDLDRSPHLQGMLREIVSRSELIKDIDRGRHYQFTHLTLLEYLAACELRSDEARLMDHYRRDPKPWRETVRMWCAVTRGSCTGVVREIFDSADLGRKVLALQCLADAVHIEEALAEEILDFFLGHLGGAGDAQGDIAKGLGTLAASSSPRGRRVREALAETVRGPASPRRTAALRALTVSGRQEAAQVLARQPDDEARAALQAMGDVAVPALAWWAGQGETWAVRSLGAVGTPAAALRLAGLLWSGHPVVHPTVRAAAWNLASLMLNPDVRDALSEWTPPADLPRDQQYGWLWDGFPYPGALRTVAARVAWLIDCGRLDGHPASDLANDMEPAAGVGAIHPHIGIPLFACAPFRWGRLRSTDATWREVDSLLLAGWETLELPSHFFPLSAVDRRRLCEMAFESPAAASSRGRQVLEPLRDALLRIHGVTVTHQAVLRALPWPVQVELVRIRFGAKIRFGARFRDTAQDLRNRWCQVHVRPARPRVSAAVAWATGGLLAALAVGIGGTRLVSSVVGQEPFGLAPWGPKGVTVAVLLVIVIAAGVLFVGFGPVASPDWDDEVPLGALAVEIVALPYLLWVALATGRDLTGGWRIPVLTAIALTGCCAAASLLTEQANRKRNNPLRAPLSAQPDLAPWATAS</sequence>
<evidence type="ECO:0000313" key="5">
    <source>
        <dbReference type="Proteomes" id="UP001257948"/>
    </source>
</evidence>
<evidence type="ECO:0000259" key="3">
    <source>
        <dbReference type="PROSITE" id="PS50837"/>
    </source>
</evidence>
<protein>
    <submittedName>
        <fullName evidence="4">NACHT domain-containing protein</fullName>
    </submittedName>
</protein>
<dbReference type="RefSeq" id="WP_314203016.1">
    <property type="nucleotide sequence ID" value="NZ_JAVTLL010000015.1"/>
</dbReference>
<feature type="transmembrane region" description="Helical" evidence="2">
    <location>
        <begin position="984"/>
        <end position="1002"/>
    </location>
</feature>
<comment type="caution">
    <text evidence="4">The sequence shown here is derived from an EMBL/GenBank/DDBJ whole genome shotgun (WGS) entry which is preliminary data.</text>
</comment>
<feature type="transmembrane region" description="Helical" evidence="2">
    <location>
        <begin position="921"/>
        <end position="940"/>
    </location>
</feature>
<feature type="domain" description="NACHT" evidence="3">
    <location>
        <begin position="118"/>
        <end position="237"/>
    </location>
</feature>
<dbReference type="PANTHER" id="PTHR46844:SF1">
    <property type="entry name" value="SLR5058 PROTEIN"/>
    <property type="match status" value="1"/>
</dbReference>
<proteinExistence type="predicted"/>
<keyword evidence="2" id="KW-0472">Membrane</keyword>
<reference evidence="5" key="1">
    <citation type="submission" date="2023-07" db="EMBL/GenBank/DDBJ databases">
        <title>Draft genome sequence of the endophytic actinobacterium Streptomyces justiciae WPN32, a potential antibiotic producer.</title>
        <authorList>
            <person name="Yasawong M."/>
            <person name="Pana W."/>
            <person name="Ganta P."/>
            <person name="Santapan N."/>
            <person name="Songngamsuk T."/>
            <person name="Phatcharaharikarn M."/>
            <person name="Kerdtoob S."/>
            <person name="Nantapong N."/>
        </authorList>
    </citation>
    <scope>NUCLEOTIDE SEQUENCE [LARGE SCALE GENOMIC DNA]</scope>
    <source>
        <strain evidence="5">WPN32</strain>
    </source>
</reference>
<feature type="transmembrane region" description="Helical" evidence="2">
    <location>
        <begin position="952"/>
        <end position="972"/>
    </location>
</feature>
<dbReference type="PANTHER" id="PTHR46844">
    <property type="entry name" value="SLR5058 PROTEIN"/>
    <property type="match status" value="1"/>
</dbReference>
<feature type="transmembrane region" description="Helical" evidence="2">
    <location>
        <begin position="880"/>
        <end position="901"/>
    </location>
</feature>
<dbReference type="InterPro" id="IPR007111">
    <property type="entry name" value="NACHT_NTPase"/>
</dbReference>
<accession>A0ABU3LY49</accession>
<dbReference type="EMBL" id="JAVTLL010000015">
    <property type="protein sequence ID" value="MDT7843457.1"/>
    <property type="molecule type" value="Genomic_DNA"/>
</dbReference>
<keyword evidence="2" id="KW-0812">Transmembrane</keyword>
<keyword evidence="5" id="KW-1185">Reference proteome</keyword>
<dbReference type="Pfam" id="PF05729">
    <property type="entry name" value="NACHT"/>
    <property type="match status" value="1"/>
</dbReference>
<evidence type="ECO:0000313" key="4">
    <source>
        <dbReference type="EMBL" id="MDT7843457.1"/>
    </source>
</evidence>
<dbReference type="InterPro" id="IPR027417">
    <property type="entry name" value="P-loop_NTPase"/>
</dbReference>
<evidence type="ECO:0000256" key="1">
    <source>
        <dbReference type="SAM" id="MobiDB-lite"/>
    </source>
</evidence>
<name>A0ABU3LY49_9ACTN</name>
<feature type="region of interest" description="Disordered" evidence="1">
    <location>
        <begin position="1012"/>
        <end position="1031"/>
    </location>
</feature>